<feature type="domain" description="DUSP" evidence="18">
    <location>
        <begin position="673"/>
        <end position="796"/>
    </location>
</feature>
<feature type="domain" description="Ubiquitin-like" evidence="15">
    <location>
        <begin position="852"/>
        <end position="930"/>
    </location>
</feature>
<dbReference type="GO" id="GO:0016579">
    <property type="term" value="P:protein deubiquitination"/>
    <property type="evidence" value="ECO:0007669"/>
    <property type="project" value="InterPro"/>
</dbReference>
<protein>
    <recommendedName>
        <fullName evidence="13">Ubiquitin carboxyl-terminal hydrolase</fullName>
        <ecNumber evidence="13">3.4.19.12</ecNumber>
    </recommendedName>
</protein>
<keyword evidence="10" id="KW-0862">Zinc</keyword>
<comment type="caution">
    <text evidence="19">The sequence shown here is derived from an EMBL/GenBank/DDBJ whole genome shotgun (WGS) entry which is preliminary data.</text>
</comment>
<dbReference type="PROSITE" id="PS00973">
    <property type="entry name" value="USP_2"/>
    <property type="match status" value="1"/>
</dbReference>
<dbReference type="SUPFAM" id="SSF143791">
    <property type="entry name" value="DUSP-like"/>
    <property type="match status" value="1"/>
</dbReference>
<dbReference type="GO" id="GO:0008270">
    <property type="term" value="F:zinc ion binding"/>
    <property type="evidence" value="ECO:0007669"/>
    <property type="project" value="UniProtKB-KW"/>
</dbReference>
<comment type="subcellular location">
    <subcellularLocation>
        <location evidence="2">Nucleus</location>
    </subcellularLocation>
</comment>
<evidence type="ECO:0000256" key="4">
    <source>
        <dbReference type="ARBA" id="ARBA00022670"/>
    </source>
</evidence>
<evidence type="ECO:0000256" key="14">
    <source>
        <dbReference type="SAM" id="MobiDB-lite"/>
    </source>
</evidence>
<dbReference type="GO" id="GO:0005829">
    <property type="term" value="C:cytosol"/>
    <property type="evidence" value="ECO:0007669"/>
    <property type="project" value="TreeGrafter"/>
</dbReference>
<keyword evidence="8 13" id="KW-0378">Hydrolase</keyword>
<evidence type="ECO:0000256" key="2">
    <source>
        <dbReference type="ARBA" id="ARBA00004123"/>
    </source>
</evidence>
<keyword evidence="6 12" id="KW-0863">Zinc-finger</keyword>
<evidence type="ECO:0000259" key="16">
    <source>
        <dbReference type="PROSITE" id="PS50199"/>
    </source>
</evidence>
<evidence type="ECO:0000256" key="5">
    <source>
        <dbReference type="ARBA" id="ARBA00022723"/>
    </source>
</evidence>
<dbReference type="InterPro" id="IPR001394">
    <property type="entry name" value="Peptidase_C19_UCH"/>
</dbReference>
<dbReference type="SMART" id="SM00547">
    <property type="entry name" value="ZnF_RBZ"/>
    <property type="match status" value="1"/>
</dbReference>
<keyword evidence="4 13" id="KW-0645">Protease</keyword>
<evidence type="ECO:0000259" key="17">
    <source>
        <dbReference type="PROSITE" id="PS50235"/>
    </source>
</evidence>
<dbReference type="SUPFAM" id="SSF90209">
    <property type="entry name" value="Ran binding protein zinc finger-like"/>
    <property type="match status" value="1"/>
</dbReference>
<dbReference type="Gene3D" id="3.90.70.10">
    <property type="entry name" value="Cysteine proteinases"/>
    <property type="match status" value="1"/>
</dbReference>
<dbReference type="InterPro" id="IPR028889">
    <property type="entry name" value="USP"/>
</dbReference>
<feature type="domain" description="USP" evidence="17">
    <location>
        <begin position="94"/>
        <end position="386"/>
    </location>
</feature>
<feature type="domain" description="DUSP" evidence="18">
    <location>
        <begin position="538"/>
        <end position="649"/>
    </location>
</feature>
<dbReference type="GO" id="GO:0004843">
    <property type="term" value="F:cysteine-type deubiquitinase activity"/>
    <property type="evidence" value="ECO:0007669"/>
    <property type="project" value="UniProtKB-UniRule"/>
</dbReference>
<evidence type="ECO:0000313" key="19">
    <source>
        <dbReference type="EMBL" id="OQS02907.1"/>
    </source>
</evidence>
<evidence type="ECO:0000256" key="10">
    <source>
        <dbReference type="ARBA" id="ARBA00022833"/>
    </source>
</evidence>
<dbReference type="PROSITE" id="PS01358">
    <property type="entry name" value="ZF_RANBP2_1"/>
    <property type="match status" value="1"/>
</dbReference>
<dbReference type="EMBL" id="JNBS01001059">
    <property type="protein sequence ID" value="OQS02907.1"/>
    <property type="molecule type" value="Genomic_DNA"/>
</dbReference>
<dbReference type="EC" id="3.4.19.12" evidence="13"/>
<dbReference type="InterPro" id="IPR038765">
    <property type="entry name" value="Papain-like_cys_pep_sf"/>
</dbReference>
<dbReference type="GO" id="GO:0006508">
    <property type="term" value="P:proteolysis"/>
    <property type="evidence" value="ECO:0007669"/>
    <property type="project" value="UniProtKB-KW"/>
</dbReference>
<keyword evidence="20" id="KW-1185">Reference proteome</keyword>
<dbReference type="InterPro" id="IPR029071">
    <property type="entry name" value="Ubiquitin-like_domsf"/>
</dbReference>
<evidence type="ECO:0000256" key="12">
    <source>
        <dbReference type="PROSITE-ProRule" id="PRU00322"/>
    </source>
</evidence>
<feature type="non-terminal residue" evidence="19">
    <location>
        <position position="1"/>
    </location>
</feature>
<gene>
    <name evidence="19" type="ORF">THRCLA_04778</name>
</gene>
<dbReference type="PROSITE" id="PS00972">
    <property type="entry name" value="USP_1"/>
    <property type="match status" value="1"/>
</dbReference>
<evidence type="ECO:0000259" key="18">
    <source>
        <dbReference type="PROSITE" id="PS51283"/>
    </source>
</evidence>
<reference evidence="19 20" key="1">
    <citation type="journal article" date="2014" name="Genome Biol. Evol.">
        <title>The secreted proteins of Achlya hypogyna and Thraustotheca clavata identify the ancestral oomycete secretome and reveal gene acquisitions by horizontal gene transfer.</title>
        <authorList>
            <person name="Misner I."/>
            <person name="Blouin N."/>
            <person name="Leonard G."/>
            <person name="Richards T.A."/>
            <person name="Lane C.E."/>
        </authorList>
    </citation>
    <scope>NUCLEOTIDE SEQUENCE [LARGE SCALE GENOMIC DNA]</scope>
    <source>
        <strain evidence="19 20">ATCC 34112</strain>
    </source>
</reference>
<dbReference type="InterPro" id="IPR018200">
    <property type="entry name" value="USP_CS"/>
</dbReference>
<dbReference type="InterPro" id="IPR035927">
    <property type="entry name" value="DUSP-like_sf"/>
</dbReference>
<dbReference type="OrthoDB" id="289038at2759"/>
<keyword evidence="7 13" id="KW-0833">Ubl conjugation pathway</keyword>
<evidence type="ECO:0000313" key="20">
    <source>
        <dbReference type="Proteomes" id="UP000243217"/>
    </source>
</evidence>
<keyword evidence="11" id="KW-0539">Nucleus</keyword>
<dbReference type="PROSITE" id="PS50235">
    <property type="entry name" value="USP_3"/>
    <property type="match status" value="1"/>
</dbReference>
<dbReference type="Proteomes" id="UP000243217">
    <property type="component" value="Unassembled WGS sequence"/>
</dbReference>
<dbReference type="SUPFAM" id="SSF54236">
    <property type="entry name" value="Ubiquitin-like"/>
    <property type="match status" value="1"/>
</dbReference>
<evidence type="ECO:0000256" key="11">
    <source>
        <dbReference type="ARBA" id="ARBA00023242"/>
    </source>
</evidence>
<dbReference type="SUPFAM" id="SSF54001">
    <property type="entry name" value="Cysteine proteinases"/>
    <property type="match status" value="1"/>
</dbReference>
<sequence>RKWECDQDAYGETIAACMIENHQPAVSNKRLAVKKKGKAARRLGNCSENPNCLYGLGEYTEGIWKSVPELLKALGEDPSLSIRTEINQEKSTPCGLRNLGATCYVNSMVQVLFMDLAFRRAVHEWEPSESNKVDAARLGQMQALQRLFAFLQFSASSYVDPQEFSNTLNLDESIQQDAHEFTKLLLSHLQSIFVFSKHKPHWNFINSHFRGNMKYVTMCQRCKTETSSTGSYYDLSLNIRGHTTIQDSFQQSFTAPEFLEGDNRYFCTACDAKQNATRSIQLESMPPVLTLHLMRFVYDMKTMTRRKVQDAIEINSVLTVSSDIKYRLVAVLNHTGTTAHAGHYTATIYCPDVHEWFTFNDTEVTKAKVGNTISSKEAYMLIYSRMDSVIAIVPAEEIPYANDVEDCNRQLYQDIGLWNSQINSLTQKIEERQVVYKKYFETSDPCSFGEESNYYWVATDYLKYWIQGRDIEQIPFVLEVASYKCEHGRLSPEYARCHFKRISPQLFEVIAPPSFAVVSSENFRCNECAQSWHSEHLESQSMQQELLEQLGHLDYDYSTDSESFLISRKWITSWKVVATYTLTNSTLSAKKLAESQSTIEMPINADILCGHSNLQPNKKKQHRAISPLLWLYLKQHYSVAKELLFKTTKECSKCVCEANQMQKFQLQAQAHRDRILKSNAILRKLFKRRMMHPFENIFEIPLNEPFAIIDRGWITQWKDYFEDMDASEPSSLGLGSFECEHGKFIVPHNVKECMLATTMPKERKEEGEIVTLDEWEQLENLYGSNAKPLCVMKISYDNIIYGFIKDDGTLKQVEICSKCDDRREEKHINFHAEPISVVLLRKDQPVPIDDESQLEMQNPRRRSTRAGRNANTQYMIECNADDTIGLFKHKILEHADISPNHQVLYFNGDILNNNRTLKDIGIHPRDTIYLQAMADAMEDNEPIEILDSNDREEGFRFTAFSAPESSSTVWVCSLCTYVNDPTDLVCDMCDASKE</sequence>
<dbReference type="InterPro" id="IPR036443">
    <property type="entry name" value="Znf_RanBP2_sf"/>
</dbReference>
<dbReference type="PROSITE" id="PS50199">
    <property type="entry name" value="ZF_RANBP2_2"/>
    <property type="match status" value="1"/>
</dbReference>
<dbReference type="PANTHER" id="PTHR24006:SF722">
    <property type="entry name" value="UBIQUITIN CARBOXYL-TERMINAL HYDROLASE 48"/>
    <property type="match status" value="1"/>
</dbReference>
<dbReference type="AlphaFoldDB" id="A0A1V9ZY32"/>
<dbReference type="Gene3D" id="3.10.20.90">
    <property type="entry name" value="Phosphatidylinositol 3-kinase Catalytic Subunit, Chain A, domain 1"/>
    <property type="match status" value="1"/>
</dbReference>
<keyword evidence="9 13" id="KW-0788">Thiol protease</keyword>
<evidence type="ECO:0000256" key="13">
    <source>
        <dbReference type="RuleBase" id="RU366025"/>
    </source>
</evidence>
<dbReference type="STRING" id="74557.A0A1V9ZY32"/>
<dbReference type="InterPro" id="IPR000626">
    <property type="entry name" value="Ubiquitin-like_dom"/>
</dbReference>
<evidence type="ECO:0000256" key="1">
    <source>
        <dbReference type="ARBA" id="ARBA00000707"/>
    </source>
</evidence>
<comment type="catalytic activity">
    <reaction evidence="1 13">
        <text>Thiol-dependent hydrolysis of ester, thioester, amide, peptide and isopeptide bonds formed by the C-terminal Gly of ubiquitin (a 76-residue protein attached to proteins as an intracellular targeting signal).</text>
        <dbReference type="EC" id="3.4.19.12"/>
    </reaction>
</comment>
<organism evidence="19 20">
    <name type="scientific">Thraustotheca clavata</name>
    <dbReference type="NCBI Taxonomy" id="74557"/>
    <lineage>
        <taxon>Eukaryota</taxon>
        <taxon>Sar</taxon>
        <taxon>Stramenopiles</taxon>
        <taxon>Oomycota</taxon>
        <taxon>Saprolegniomycetes</taxon>
        <taxon>Saprolegniales</taxon>
        <taxon>Achlyaceae</taxon>
        <taxon>Thraustotheca</taxon>
    </lineage>
</organism>
<proteinExistence type="inferred from homology"/>
<keyword evidence="5" id="KW-0479">Metal-binding</keyword>
<dbReference type="Gene3D" id="2.30.30.380">
    <property type="entry name" value="Zn-finger domain of Sec23/24"/>
    <property type="match status" value="1"/>
</dbReference>
<dbReference type="Pfam" id="PF00641">
    <property type="entry name" value="Zn_ribbon_RanBP"/>
    <property type="match status" value="1"/>
</dbReference>
<evidence type="ECO:0000256" key="3">
    <source>
        <dbReference type="ARBA" id="ARBA00009085"/>
    </source>
</evidence>
<dbReference type="PROSITE" id="PS50053">
    <property type="entry name" value="UBIQUITIN_2"/>
    <property type="match status" value="1"/>
</dbReference>
<name>A0A1V9ZY32_9STRA</name>
<evidence type="ECO:0000256" key="7">
    <source>
        <dbReference type="ARBA" id="ARBA00022786"/>
    </source>
</evidence>
<comment type="similarity">
    <text evidence="3 13">Belongs to the peptidase C19 family.</text>
</comment>
<evidence type="ECO:0000259" key="15">
    <source>
        <dbReference type="PROSITE" id="PS50053"/>
    </source>
</evidence>
<feature type="domain" description="RanBP2-type" evidence="16">
    <location>
        <begin position="966"/>
        <end position="994"/>
    </location>
</feature>
<accession>A0A1V9ZY32</accession>
<dbReference type="InterPro" id="IPR001876">
    <property type="entry name" value="Znf_RanBP2"/>
</dbReference>
<evidence type="ECO:0000256" key="6">
    <source>
        <dbReference type="ARBA" id="ARBA00022771"/>
    </source>
</evidence>
<evidence type="ECO:0000256" key="9">
    <source>
        <dbReference type="ARBA" id="ARBA00022807"/>
    </source>
</evidence>
<dbReference type="GO" id="GO:0005634">
    <property type="term" value="C:nucleus"/>
    <property type="evidence" value="ECO:0007669"/>
    <property type="project" value="UniProtKB-SubCell"/>
</dbReference>
<dbReference type="InterPro" id="IPR006615">
    <property type="entry name" value="Pept_C19_DUSP"/>
</dbReference>
<evidence type="ECO:0000256" key="8">
    <source>
        <dbReference type="ARBA" id="ARBA00022801"/>
    </source>
</evidence>
<dbReference type="InterPro" id="IPR050164">
    <property type="entry name" value="Peptidase_C19"/>
</dbReference>
<dbReference type="PANTHER" id="PTHR24006">
    <property type="entry name" value="UBIQUITIN CARBOXYL-TERMINAL HYDROLASE"/>
    <property type="match status" value="1"/>
</dbReference>
<feature type="region of interest" description="Disordered" evidence="14">
    <location>
        <begin position="848"/>
        <end position="868"/>
    </location>
</feature>
<dbReference type="Pfam" id="PF00240">
    <property type="entry name" value="ubiquitin"/>
    <property type="match status" value="1"/>
</dbReference>
<dbReference type="PROSITE" id="PS51283">
    <property type="entry name" value="DUSP"/>
    <property type="match status" value="2"/>
</dbReference>
<dbReference type="Pfam" id="PF00443">
    <property type="entry name" value="UCH"/>
    <property type="match status" value="1"/>
</dbReference>